<dbReference type="InterPro" id="IPR036412">
    <property type="entry name" value="HAD-like_sf"/>
</dbReference>
<proteinExistence type="predicted"/>
<gene>
    <name evidence="1" type="ORF">BO222_02245</name>
</gene>
<evidence type="ECO:0008006" key="3">
    <source>
        <dbReference type="Google" id="ProtNLM"/>
    </source>
</evidence>
<dbReference type="InterPro" id="IPR000150">
    <property type="entry name" value="Cof"/>
</dbReference>
<dbReference type="Gene3D" id="3.30.1240.10">
    <property type="match status" value="1"/>
</dbReference>
<dbReference type="GO" id="GO:0000287">
    <property type="term" value="F:magnesium ion binding"/>
    <property type="evidence" value="ECO:0007669"/>
    <property type="project" value="TreeGrafter"/>
</dbReference>
<dbReference type="PANTHER" id="PTHR10000:SF8">
    <property type="entry name" value="HAD SUPERFAMILY HYDROLASE-LIKE, TYPE 3"/>
    <property type="match status" value="1"/>
</dbReference>
<organism evidence="1 2">
    <name type="scientific">Ileibacterium valens</name>
    <dbReference type="NCBI Taxonomy" id="1862668"/>
    <lineage>
        <taxon>Bacteria</taxon>
        <taxon>Bacillati</taxon>
        <taxon>Bacillota</taxon>
        <taxon>Erysipelotrichia</taxon>
        <taxon>Erysipelotrichales</taxon>
        <taxon>Erysipelotrichaceae</taxon>
        <taxon>Ileibacterium</taxon>
    </lineage>
</organism>
<dbReference type="NCBIfam" id="TIGR00099">
    <property type="entry name" value="Cof-subfamily"/>
    <property type="match status" value="1"/>
</dbReference>
<dbReference type="InterPro" id="IPR006379">
    <property type="entry name" value="HAD-SF_hydro_IIB"/>
</dbReference>
<keyword evidence="2" id="KW-1185">Reference proteome</keyword>
<reference evidence="1 2" key="1">
    <citation type="submission" date="2016-11" db="EMBL/GenBank/DDBJ databases">
        <title>Description of two novel members of the family Erysipelotrichaceae: Ileibacterium lipovorans gen. nov., sp. nov. and Dubosiella newyorkensis, gen. nov., sp. nov.</title>
        <authorList>
            <person name="Cox L.M."/>
            <person name="Sohn J."/>
            <person name="Tyrrell K.L."/>
            <person name="Citron D.M."/>
            <person name="Lawson P.A."/>
            <person name="Patel N.B."/>
            <person name="Iizumi T."/>
            <person name="Perez-Perez G.I."/>
            <person name="Goldstein E.J."/>
            <person name="Blaser M.J."/>
        </authorList>
    </citation>
    <scope>NUCLEOTIDE SEQUENCE [LARGE SCALE GENOMIC DNA]</scope>
    <source>
        <strain evidence="1 2">NYU-BL-A3</strain>
    </source>
</reference>
<evidence type="ECO:0000313" key="1">
    <source>
        <dbReference type="EMBL" id="OLU42020.1"/>
    </source>
</evidence>
<dbReference type="SUPFAM" id="SSF56784">
    <property type="entry name" value="HAD-like"/>
    <property type="match status" value="1"/>
</dbReference>
<accession>A0A1U7NIA1</accession>
<dbReference type="Proteomes" id="UP000186341">
    <property type="component" value="Unassembled WGS sequence"/>
</dbReference>
<comment type="caution">
    <text evidence="1">The sequence shown here is derived from an EMBL/GenBank/DDBJ whole genome shotgun (WGS) entry which is preliminary data.</text>
</comment>
<dbReference type="SFLD" id="SFLDS00003">
    <property type="entry name" value="Haloacid_Dehalogenase"/>
    <property type="match status" value="1"/>
</dbReference>
<dbReference type="InterPro" id="IPR023214">
    <property type="entry name" value="HAD_sf"/>
</dbReference>
<dbReference type="NCBIfam" id="TIGR01484">
    <property type="entry name" value="HAD-SF-IIB"/>
    <property type="match status" value="1"/>
</dbReference>
<dbReference type="PANTHER" id="PTHR10000">
    <property type="entry name" value="PHOSPHOSERINE PHOSPHATASE"/>
    <property type="match status" value="1"/>
</dbReference>
<dbReference type="GO" id="GO:0005829">
    <property type="term" value="C:cytosol"/>
    <property type="evidence" value="ECO:0007669"/>
    <property type="project" value="TreeGrafter"/>
</dbReference>
<name>A0A1U7NIA1_9FIRM</name>
<dbReference type="SFLD" id="SFLDG01140">
    <property type="entry name" value="C2.B:_Phosphomannomutase_and_P"/>
    <property type="match status" value="1"/>
</dbReference>
<dbReference type="Gene3D" id="3.40.50.1000">
    <property type="entry name" value="HAD superfamily/HAD-like"/>
    <property type="match status" value="1"/>
</dbReference>
<dbReference type="GO" id="GO:0016791">
    <property type="term" value="F:phosphatase activity"/>
    <property type="evidence" value="ECO:0007669"/>
    <property type="project" value="UniProtKB-ARBA"/>
</dbReference>
<evidence type="ECO:0000313" key="2">
    <source>
        <dbReference type="Proteomes" id="UP000186341"/>
    </source>
</evidence>
<dbReference type="EMBL" id="MPJW01000068">
    <property type="protein sequence ID" value="OLU42020.1"/>
    <property type="molecule type" value="Genomic_DNA"/>
</dbReference>
<sequence>MLSRNEVIMDSNEVTLVVSDLDGTLLDSQKNVGQRTKEAIEDLKNKGILFGIASGRPVESIIKLSKKWGIDDSISFIIGMNGGAMYDNRLHQKEEFANMDGELLLSVIKFIRQGVDKHFGKVHFEVMDGNTRYVEWSSPYTLENADLYGEAEVIKDLDSYMPGRRFDKLIIRSDPQDQPALIEYSKGYQSPMFNAFATANDLFEYVDPQINKGYGLQKICDHYGLDLAHVVAFGDEANDVEMLSLAGNGVAMKNATLPARMASNIILDHTNDEEGEARYIQDEILANAKGELDTPYVKMG</sequence>
<dbReference type="Pfam" id="PF08282">
    <property type="entry name" value="Hydrolase_3"/>
    <property type="match status" value="1"/>
</dbReference>
<protein>
    <recommendedName>
        <fullName evidence="3">Haloacid dehalogenase</fullName>
    </recommendedName>
</protein>
<dbReference type="AlphaFoldDB" id="A0A1U7NIA1"/>